<name>A0A448PEC1_9ACTO</name>
<organism evidence="1 2">
    <name type="scientific">Trueperella bialowiezensis</name>
    <dbReference type="NCBI Taxonomy" id="312285"/>
    <lineage>
        <taxon>Bacteria</taxon>
        <taxon>Bacillati</taxon>
        <taxon>Actinomycetota</taxon>
        <taxon>Actinomycetes</taxon>
        <taxon>Actinomycetales</taxon>
        <taxon>Actinomycetaceae</taxon>
        <taxon>Trueperella</taxon>
    </lineage>
</organism>
<dbReference type="AlphaFoldDB" id="A0A448PEC1"/>
<gene>
    <name evidence="1" type="ORF">NCTC13354_00951</name>
</gene>
<evidence type="ECO:0000313" key="2">
    <source>
        <dbReference type="Proteomes" id="UP000269542"/>
    </source>
</evidence>
<keyword evidence="2" id="KW-1185">Reference proteome</keyword>
<dbReference type="Proteomes" id="UP000269542">
    <property type="component" value="Chromosome"/>
</dbReference>
<protein>
    <submittedName>
        <fullName evidence="1">Uncharacterized protein</fullName>
    </submittedName>
</protein>
<proteinExistence type="predicted"/>
<dbReference type="RefSeq" id="WP_126416379.1">
    <property type="nucleotide sequence ID" value="NZ_LR134476.1"/>
</dbReference>
<sequence>MTTTEELMNTYQALKVQRETITEQMEQTKTLLAAALPDGGEVAGHKVVYTRGRVNWAKIARTYPQENNPHLYQTVTELNRKAVPENVQDEFRAEATVTIR</sequence>
<accession>A0A448PEC1</accession>
<evidence type="ECO:0000313" key="1">
    <source>
        <dbReference type="EMBL" id="VEI13240.1"/>
    </source>
</evidence>
<dbReference type="KEGG" id="tbw:NCTC13354_00951"/>
<reference evidence="1 2" key="1">
    <citation type="submission" date="2018-12" db="EMBL/GenBank/DDBJ databases">
        <authorList>
            <consortium name="Pathogen Informatics"/>
        </authorList>
    </citation>
    <scope>NUCLEOTIDE SEQUENCE [LARGE SCALE GENOMIC DNA]</scope>
    <source>
        <strain evidence="1 2">NCTC13354</strain>
    </source>
</reference>
<dbReference type="EMBL" id="LR134476">
    <property type="protein sequence ID" value="VEI13240.1"/>
    <property type="molecule type" value="Genomic_DNA"/>
</dbReference>